<proteinExistence type="predicted"/>
<dbReference type="AlphaFoldDB" id="A0A4C1WG00"/>
<keyword evidence="2" id="KW-1185">Reference proteome</keyword>
<sequence>MHLDPSSDEGLVQRLPQKFHDFLPGWANYMFRWPLFHPSTLLWVDLSFCAHKYLYVVDSAERFSKPCLLSRLMSFYDAVNSFQYAVSKEFIKTWRYTSTSITPDARPTSVIPYVWWISFLMQGPFEL</sequence>
<organism evidence="1 2">
    <name type="scientific">Eumeta variegata</name>
    <name type="common">Bagworm moth</name>
    <name type="synonym">Eumeta japonica</name>
    <dbReference type="NCBI Taxonomy" id="151549"/>
    <lineage>
        <taxon>Eukaryota</taxon>
        <taxon>Metazoa</taxon>
        <taxon>Ecdysozoa</taxon>
        <taxon>Arthropoda</taxon>
        <taxon>Hexapoda</taxon>
        <taxon>Insecta</taxon>
        <taxon>Pterygota</taxon>
        <taxon>Neoptera</taxon>
        <taxon>Endopterygota</taxon>
        <taxon>Lepidoptera</taxon>
        <taxon>Glossata</taxon>
        <taxon>Ditrysia</taxon>
        <taxon>Tineoidea</taxon>
        <taxon>Psychidae</taxon>
        <taxon>Oiketicinae</taxon>
        <taxon>Eumeta</taxon>
    </lineage>
</organism>
<reference evidence="1 2" key="1">
    <citation type="journal article" date="2019" name="Commun. Biol.">
        <title>The bagworm genome reveals a unique fibroin gene that provides high tensile strength.</title>
        <authorList>
            <person name="Kono N."/>
            <person name="Nakamura H."/>
            <person name="Ohtoshi R."/>
            <person name="Tomita M."/>
            <person name="Numata K."/>
            <person name="Arakawa K."/>
        </authorList>
    </citation>
    <scope>NUCLEOTIDE SEQUENCE [LARGE SCALE GENOMIC DNA]</scope>
</reference>
<evidence type="ECO:0000313" key="1">
    <source>
        <dbReference type="EMBL" id="GBP50298.1"/>
    </source>
</evidence>
<evidence type="ECO:0000313" key="2">
    <source>
        <dbReference type="Proteomes" id="UP000299102"/>
    </source>
</evidence>
<dbReference type="Proteomes" id="UP000299102">
    <property type="component" value="Unassembled WGS sequence"/>
</dbReference>
<gene>
    <name evidence="1" type="ORF">EVAR_102266_1</name>
</gene>
<accession>A0A4C1WG00</accession>
<comment type="caution">
    <text evidence="1">The sequence shown here is derived from an EMBL/GenBank/DDBJ whole genome shotgun (WGS) entry which is preliminary data.</text>
</comment>
<dbReference type="EMBL" id="BGZK01000563">
    <property type="protein sequence ID" value="GBP50298.1"/>
    <property type="molecule type" value="Genomic_DNA"/>
</dbReference>
<name>A0A4C1WG00_EUMVA</name>
<protein>
    <submittedName>
        <fullName evidence="1">Uncharacterized protein</fullName>
    </submittedName>
</protein>